<dbReference type="InterPro" id="IPR038507">
    <property type="entry name" value="YcnI-like_sf"/>
</dbReference>
<feature type="transmembrane region" description="Helical" evidence="2">
    <location>
        <begin position="214"/>
        <end position="235"/>
    </location>
</feature>
<dbReference type="Proteomes" id="UP000321617">
    <property type="component" value="Unassembled WGS sequence"/>
</dbReference>
<dbReference type="CDD" id="cd08545">
    <property type="entry name" value="YcnI_like"/>
    <property type="match status" value="1"/>
</dbReference>
<feature type="chain" id="PRO_5039234210" evidence="3">
    <location>
        <begin position="24"/>
        <end position="240"/>
    </location>
</feature>
<evidence type="ECO:0000259" key="4">
    <source>
        <dbReference type="Pfam" id="PF07987"/>
    </source>
</evidence>
<evidence type="ECO:0000256" key="2">
    <source>
        <dbReference type="SAM" id="Phobius"/>
    </source>
</evidence>
<keyword evidence="2" id="KW-1133">Transmembrane helix</keyword>
<dbReference type="EMBL" id="VLLL01000006">
    <property type="protein sequence ID" value="TWJ12770.1"/>
    <property type="molecule type" value="Genomic_DNA"/>
</dbReference>
<feature type="compositionally biased region" description="Acidic residues" evidence="1">
    <location>
        <begin position="190"/>
        <end position="208"/>
    </location>
</feature>
<dbReference type="OrthoDB" id="9810871at2"/>
<comment type="caution">
    <text evidence="5">The sequence shown here is derived from an EMBL/GenBank/DDBJ whole genome shotgun (WGS) entry which is preliminary data.</text>
</comment>
<dbReference type="Gene3D" id="2.60.40.2230">
    <property type="entry name" value="Uncharacterised protein YcnI-like PF07987, DUF1775"/>
    <property type="match status" value="1"/>
</dbReference>
<evidence type="ECO:0000256" key="1">
    <source>
        <dbReference type="SAM" id="MobiDB-lite"/>
    </source>
</evidence>
<dbReference type="AlphaFoldDB" id="A0A562V4G7"/>
<proteinExistence type="predicted"/>
<sequence>MSTPIRRLAAVLAGAAVGVLAFAGPAAAHVTVDPGEAEAGGYARLDFRVPNESDEAATVRLEVNLPEDAPLASVRTLPVPGWTAEMEVRELDEPVDLHGRQITEAVSKITWTADDDAGIDPGEFGEFGVSVGPLPDSGVLIFKVIQVYSDGEESAWIDEPTTDGSEPPGPAPVLTIVPGDGDGDGHGDDAAADEGETDAETAADAEDDGGTVPLVLSIAAAVVSVVALVLAGLAWRRRDT</sequence>
<name>A0A562V4G7_9ACTN</name>
<keyword evidence="3" id="KW-0732">Signal</keyword>
<reference evidence="5 6" key="1">
    <citation type="journal article" date="2013" name="Stand. Genomic Sci.">
        <title>Genomic Encyclopedia of Type Strains, Phase I: The one thousand microbial genomes (KMG-I) project.</title>
        <authorList>
            <person name="Kyrpides N.C."/>
            <person name="Woyke T."/>
            <person name="Eisen J.A."/>
            <person name="Garrity G."/>
            <person name="Lilburn T.G."/>
            <person name="Beck B.J."/>
            <person name="Whitman W.B."/>
            <person name="Hugenholtz P."/>
            <person name="Klenk H.P."/>
        </authorList>
    </citation>
    <scope>NUCLEOTIDE SEQUENCE [LARGE SCALE GENOMIC DNA]</scope>
    <source>
        <strain evidence="5 6">DSM 45044</strain>
    </source>
</reference>
<dbReference type="InterPro" id="IPR012533">
    <property type="entry name" value="YcnI-copper_dom"/>
</dbReference>
<evidence type="ECO:0000313" key="5">
    <source>
        <dbReference type="EMBL" id="TWJ12770.1"/>
    </source>
</evidence>
<accession>A0A562V4G7</accession>
<keyword evidence="2" id="KW-0812">Transmembrane</keyword>
<feature type="signal peptide" evidence="3">
    <location>
        <begin position="1"/>
        <end position="23"/>
    </location>
</feature>
<keyword evidence="6" id="KW-1185">Reference proteome</keyword>
<evidence type="ECO:0000256" key="3">
    <source>
        <dbReference type="SAM" id="SignalP"/>
    </source>
</evidence>
<dbReference type="RefSeq" id="WP_147140134.1">
    <property type="nucleotide sequence ID" value="NZ_BAABIJ010000002.1"/>
</dbReference>
<organism evidence="5 6">
    <name type="scientific">Stackebrandtia albiflava</name>
    <dbReference type="NCBI Taxonomy" id="406432"/>
    <lineage>
        <taxon>Bacteria</taxon>
        <taxon>Bacillati</taxon>
        <taxon>Actinomycetota</taxon>
        <taxon>Actinomycetes</taxon>
        <taxon>Glycomycetales</taxon>
        <taxon>Glycomycetaceae</taxon>
        <taxon>Stackebrandtia</taxon>
    </lineage>
</organism>
<feature type="region of interest" description="Disordered" evidence="1">
    <location>
        <begin position="156"/>
        <end position="208"/>
    </location>
</feature>
<gene>
    <name evidence="5" type="ORF">LX16_3534</name>
</gene>
<protein>
    <submittedName>
        <fullName evidence="5">Uncharacterized protein YcnI</fullName>
    </submittedName>
</protein>
<evidence type="ECO:0000313" key="6">
    <source>
        <dbReference type="Proteomes" id="UP000321617"/>
    </source>
</evidence>
<feature type="domain" description="YncI copper-binding" evidence="4">
    <location>
        <begin position="29"/>
        <end position="176"/>
    </location>
</feature>
<dbReference type="Pfam" id="PF07987">
    <property type="entry name" value="DUF1775"/>
    <property type="match status" value="1"/>
</dbReference>
<keyword evidence="2" id="KW-0472">Membrane</keyword>